<evidence type="ECO:0000256" key="1">
    <source>
        <dbReference type="SAM" id="SignalP"/>
    </source>
</evidence>
<dbReference type="AlphaFoldDB" id="A0AAD6RCN7"/>
<name>A0AAD6RCN7_9ROSI</name>
<feature type="chain" id="PRO_5042144415" description="Secreted protein" evidence="1">
    <location>
        <begin position="29"/>
        <end position="129"/>
    </location>
</feature>
<organism evidence="2 3">
    <name type="scientific">Populus alba x Populus x berolinensis</name>
    <dbReference type="NCBI Taxonomy" id="444605"/>
    <lineage>
        <taxon>Eukaryota</taxon>
        <taxon>Viridiplantae</taxon>
        <taxon>Streptophyta</taxon>
        <taxon>Embryophyta</taxon>
        <taxon>Tracheophyta</taxon>
        <taxon>Spermatophyta</taxon>
        <taxon>Magnoliopsida</taxon>
        <taxon>eudicotyledons</taxon>
        <taxon>Gunneridae</taxon>
        <taxon>Pentapetalae</taxon>
        <taxon>rosids</taxon>
        <taxon>fabids</taxon>
        <taxon>Malpighiales</taxon>
        <taxon>Salicaceae</taxon>
        <taxon>Saliceae</taxon>
        <taxon>Populus</taxon>
    </lineage>
</organism>
<comment type="caution">
    <text evidence="2">The sequence shown here is derived from an EMBL/GenBank/DDBJ whole genome shotgun (WGS) entry which is preliminary data.</text>
</comment>
<proteinExistence type="predicted"/>
<sequence length="129" mass="14475">MASRLFERITTTQSGLSFLCFIVAFADSFPPGNENWYWNQRGEEGRRGVGEGSSAAFESAGIRNPVSQHPRPLVICPAADLRGFQACLFSVTSITVCFPYPSRDLTRLFYSREEWGPYATATVQDRRVK</sequence>
<feature type="signal peptide" evidence="1">
    <location>
        <begin position="1"/>
        <end position="28"/>
    </location>
</feature>
<protein>
    <recommendedName>
        <fullName evidence="4">Secreted protein</fullName>
    </recommendedName>
</protein>
<evidence type="ECO:0000313" key="2">
    <source>
        <dbReference type="EMBL" id="KAJ7006525.1"/>
    </source>
</evidence>
<dbReference type="Proteomes" id="UP001164929">
    <property type="component" value="Chromosome 2"/>
</dbReference>
<gene>
    <name evidence="2" type="ORF">NC653_005779</name>
</gene>
<keyword evidence="3" id="KW-1185">Reference proteome</keyword>
<accession>A0AAD6RCN7</accession>
<evidence type="ECO:0008006" key="4">
    <source>
        <dbReference type="Google" id="ProtNLM"/>
    </source>
</evidence>
<keyword evidence="1" id="KW-0732">Signal</keyword>
<reference evidence="2" key="1">
    <citation type="journal article" date="2023" name="Mol. Ecol. Resour.">
        <title>Chromosome-level genome assembly of a triploid poplar Populus alba 'Berolinensis'.</title>
        <authorList>
            <person name="Chen S."/>
            <person name="Yu Y."/>
            <person name="Wang X."/>
            <person name="Wang S."/>
            <person name="Zhang T."/>
            <person name="Zhou Y."/>
            <person name="He R."/>
            <person name="Meng N."/>
            <person name="Wang Y."/>
            <person name="Liu W."/>
            <person name="Liu Z."/>
            <person name="Liu J."/>
            <person name="Guo Q."/>
            <person name="Huang H."/>
            <person name="Sederoff R.R."/>
            <person name="Wang G."/>
            <person name="Qu G."/>
            <person name="Chen S."/>
        </authorList>
    </citation>
    <scope>NUCLEOTIDE SEQUENCE</scope>
    <source>
        <strain evidence="2">SC-2020</strain>
    </source>
</reference>
<evidence type="ECO:0000313" key="3">
    <source>
        <dbReference type="Proteomes" id="UP001164929"/>
    </source>
</evidence>
<dbReference type="EMBL" id="JAQIZT010000002">
    <property type="protein sequence ID" value="KAJ7006525.1"/>
    <property type="molecule type" value="Genomic_DNA"/>
</dbReference>